<evidence type="ECO:0000313" key="2">
    <source>
        <dbReference type="Proteomes" id="UP000639338"/>
    </source>
</evidence>
<dbReference type="Proteomes" id="UP000639338">
    <property type="component" value="Unassembled WGS sequence"/>
</dbReference>
<dbReference type="EMBL" id="JACMRX010000006">
    <property type="protein sequence ID" value="KAF7987993.1"/>
    <property type="molecule type" value="Genomic_DNA"/>
</dbReference>
<organism evidence="1 2">
    <name type="scientific">Aphidius gifuensis</name>
    <name type="common">Parasitoid wasp</name>
    <dbReference type="NCBI Taxonomy" id="684658"/>
    <lineage>
        <taxon>Eukaryota</taxon>
        <taxon>Metazoa</taxon>
        <taxon>Ecdysozoa</taxon>
        <taxon>Arthropoda</taxon>
        <taxon>Hexapoda</taxon>
        <taxon>Insecta</taxon>
        <taxon>Pterygota</taxon>
        <taxon>Neoptera</taxon>
        <taxon>Endopterygota</taxon>
        <taxon>Hymenoptera</taxon>
        <taxon>Apocrita</taxon>
        <taxon>Ichneumonoidea</taxon>
        <taxon>Braconidae</taxon>
        <taxon>Aphidiinae</taxon>
        <taxon>Aphidius</taxon>
    </lineage>
</organism>
<accession>A0A835CNC5</accession>
<comment type="caution">
    <text evidence="1">The sequence shown here is derived from an EMBL/GenBank/DDBJ whole genome shotgun (WGS) entry which is preliminary data.</text>
</comment>
<reference evidence="1 2" key="1">
    <citation type="submission" date="2020-08" db="EMBL/GenBank/DDBJ databases">
        <title>Aphidius gifuensis genome sequencing and assembly.</title>
        <authorList>
            <person name="Du Z."/>
        </authorList>
    </citation>
    <scope>NUCLEOTIDE SEQUENCE [LARGE SCALE GENOMIC DNA]</scope>
    <source>
        <strain evidence="1">YNYX2018</strain>
        <tissue evidence="1">Adults</tissue>
    </source>
</reference>
<keyword evidence="2" id="KW-1185">Reference proteome</keyword>
<proteinExistence type="predicted"/>
<dbReference type="AlphaFoldDB" id="A0A835CNC5"/>
<protein>
    <submittedName>
        <fullName evidence="1">Uncharacterized protein</fullName>
    </submittedName>
</protein>
<name>A0A835CNC5_APHGI</name>
<sequence length="86" mass="9690">MIIGIVTHSAKILVQIGREPTRVWRLTALFDRAASTLPCGFQHCNIYPVLMDLLEVIEVLDHDCVALQRVVIGKDELLCDRVYPST</sequence>
<evidence type="ECO:0000313" key="1">
    <source>
        <dbReference type="EMBL" id="KAF7987993.1"/>
    </source>
</evidence>
<gene>
    <name evidence="1" type="ORF">HCN44_004809</name>
</gene>